<sequence>MKNYEIQYDELFGQGHKLPMMVRLQTESDDSAKMAFQKFKEANERKQASGQMGISVNRLTRINDDGTETILT</sequence>
<dbReference type="EMBL" id="MHOL01000006">
    <property type="protein sequence ID" value="OGZ63100.1"/>
    <property type="molecule type" value="Genomic_DNA"/>
</dbReference>
<comment type="caution">
    <text evidence="1">The sequence shown here is derived from an EMBL/GenBank/DDBJ whole genome shotgun (WGS) entry which is preliminary data.</text>
</comment>
<dbReference type="AlphaFoldDB" id="A0A1G2HLG0"/>
<dbReference type="Proteomes" id="UP000178991">
    <property type="component" value="Unassembled WGS sequence"/>
</dbReference>
<organism evidence="1 2">
    <name type="scientific">Candidatus Staskawiczbacteria bacterium RIFCSPHIGHO2_01_FULL_34_27</name>
    <dbReference type="NCBI Taxonomy" id="1802199"/>
    <lineage>
        <taxon>Bacteria</taxon>
        <taxon>Candidatus Staskawicziibacteriota</taxon>
    </lineage>
</organism>
<accession>A0A1G2HLG0</accession>
<reference evidence="1 2" key="1">
    <citation type="journal article" date="2016" name="Nat. Commun.">
        <title>Thousands of microbial genomes shed light on interconnected biogeochemical processes in an aquifer system.</title>
        <authorList>
            <person name="Anantharaman K."/>
            <person name="Brown C.T."/>
            <person name="Hug L.A."/>
            <person name="Sharon I."/>
            <person name="Castelle C.J."/>
            <person name="Probst A.J."/>
            <person name="Thomas B.C."/>
            <person name="Singh A."/>
            <person name="Wilkins M.J."/>
            <person name="Karaoz U."/>
            <person name="Brodie E.L."/>
            <person name="Williams K.H."/>
            <person name="Hubbard S.S."/>
            <person name="Banfield J.F."/>
        </authorList>
    </citation>
    <scope>NUCLEOTIDE SEQUENCE [LARGE SCALE GENOMIC DNA]</scope>
</reference>
<protein>
    <submittedName>
        <fullName evidence="1">Uncharacterized protein</fullName>
    </submittedName>
</protein>
<gene>
    <name evidence="1" type="ORF">A2639_01815</name>
</gene>
<evidence type="ECO:0000313" key="2">
    <source>
        <dbReference type="Proteomes" id="UP000178991"/>
    </source>
</evidence>
<name>A0A1G2HLG0_9BACT</name>
<proteinExistence type="predicted"/>
<evidence type="ECO:0000313" key="1">
    <source>
        <dbReference type="EMBL" id="OGZ63100.1"/>
    </source>
</evidence>